<organism evidence="1 2">
    <name type="scientific">Rhodococcus jostii (strain RHA1)</name>
    <dbReference type="NCBI Taxonomy" id="101510"/>
    <lineage>
        <taxon>Bacteria</taxon>
        <taxon>Bacillati</taxon>
        <taxon>Actinomycetota</taxon>
        <taxon>Actinomycetes</taxon>
        <taxon>Mycobacteriales</taxon>
        <taxon>Nocardiaceae</taxon>
        <taxon>Rhodococcus</taxon>
    </lineage>
</organism>
<evidence type="ECO:0000313" key="1">
    <source>
        <dbReference type="EMBL" id="ABG93565.1"/>
    </source>
</evidence>
<accession>Q0SFX1</accession>
<name>Q0SFX1_RHOJR</name>
<dbReference type="EMBL" id="CP000431">
    <property type="protein sequence ID" value="ABG93565.1"/>
    <property type="molecule type" value="Genomic_DNA"/>
</dbReference>
<protein>
    <submittedName>
        <fullName evidence="1">Uncharacterized protein</fullName>
    </submittedName>
</protein>
<proteinExistence type="predicted"/>
<dbReference type="Proteomes" id="UP000008710">
    <property type="component" value="Chromosome"/>
</dbReference>
<sequence length="140" mass="15031">MTPVGQNRRYEVRATDLRRRVGIADERGARGGSGASGSQLLTEYLILPHSSCCHRIVRIGEAAAYLNMSVVGVRKAASEGRLLSRRTGSVSESSIGRISTSTWVDLHRRVFGPTGGSVVLPGVRLDRSKILARQSGEDAA</sequence>
<reference evidence="2" key="1">
    <citation type="journal article" date="2006" name="Proc. Natl. Acad. Sci. U.S.A.">
        <title>The complete genome of Rhodococcus sp. RHA1 provides insights into a catabolic powerhouse.</title>
        <authorList>
            <person name="McLeod M.P."/>
            <person name="Warren R.L."/>
            <person name="Hsiao W.W.L."/>
            <person name="Araki N."/>
            <person name="Myhre M."/>
            <person name="Fernandes C."/>
            <person name="Miyazawa D."/>
            <person name="Wong W."/>
            <person name="Lillquist A.L."/>
            <person name="Wang D."/>
            <person name="Dosanjh M."/>
            <person name="Hara H."/>
            <person name="Petrescu A."/>
            <person name="Morin R.D."/>
            <person name="Yang G."/>
            <person name="Stott J.M."/>
            <person name="Schein J.E."/>
            <person name="Shin H."/>
            <person name="Smailus D."/>
            <person name="Siddiqui A.S."/>
            <person name="Marra M.A."/>
            <person name="Jones S.J.M."/>
            <person name="Holt R."/>
            <person name="Brinkman F.S.L."/>
            <person name="Miyauchi K."/>
            <person name="Fukuda M."/>
            <person name="Davies J.E."/>
            <person name="Mohn W.W."/>
            <person name="Eltis L.D."/>
        </authorList>
    </citation>
    <scope>NUCLEOTIDE SEQUENCE [LARGE SCALE GENOMIC DNA]</scope>
    <source>
        <strain evidence="2">RHA1</strain>
    </source>
</reference>
<dbReference type="AlphaFoldDB" id="Q0SFX1"/>
<dbReference type="KEGG" id="rha:RHA1_ro01752"/>
<evidence type="ECO:0000313" key="2">
    <source>
        <dbReference type="Proteomes" id="UP000008710"/>
    </source>
</evidence>
<dbReference type="HOGENOM" id="CLU_1833638_0_0_11"/>
<gene>
    <name evidence="1" type="ordered locus">RHA1_ro01752</name>
</gene>